<dbReference type="InterPro" id="IPR031876">
    <property type="entry name" value="DUF4760"/>
</dbReference>
<dbReference type="Pfam" id="PF15956">
    <property type="entry name" value="DUF4760"/>
    <property type="match status" value="1"/>
</dbReference>
<name>A0ABR9ZWV2_9FIRM</name>
<comment type="caution">
    <text evidence="1">The sequence shown here is derived from an EMBL/GenBank/DDBJ whole genome shotgun (WGS) entry which is preliminary data.</text>
</comment>
<organism evidence="1 2">
    <name type="scientific">Fusibacter ferrireducens</name>
    <dbReference type="NCBI Taxonomy" id="2785058"/>
    <lineage>
        <taxon>Bacteria</taxon>
        <taxon>Bacillati</taxon>
        <taxon>Bacillota</taxon>
        <taxon>Clostridia</taxon>
        <taxon>Eubacteriales</taxon>
        <taxon>Eubacteriales Family XII. Incertae Sedis</taxon>
        <taxon>Fusibacter</taxon>
    </lineage>
</organism>
<sequence>MEMKLWSLEEISSIASVVELIVVIISIIYAKKQLDDSVLSRRIQLLREIISEVGTDEIRELRSWLYNSSEEDIDLDKVRRLAVAYDRISFMLLNDRNALKLFREFQGNEIIQIWEKVESRIRIIRDQRKNPDYCIHFEKLYLSISTSERKY</sequence>
<dbReference type="Proteomes" id="UP000614200">
    <property type="component" value="Unassembled WGS sequence"/>
</dbReference>
<evidence type="ECO:0000313" key="2">
    <source>
        <dbReference type="Proteomes" id="UP000614200"/>
    </source>
</evidence>
<dbReference type="EMBL" id="JADKNH010000011">
    <property type="protein sequence ID" value="MBF4694942.1"/>
    <property type="molecule type" value="Genomic_DNA"/>
</dbReference>
<evidence type="ECO:0000313" key="1">
    <source>
        <dbReference type="EMBL" id="MBF4694942.1"/>
    </source>
</evidence>
<reference evidence="1 2" key="1">
    <citation type="submission" date="2020-11" db="EMBL/GenBank/DDBJ databases">
        <title>Fusibacter basophilias sp. nov.</title>
        <authorList>
            <person name="Qiu D."/>
        </authorList>
    </citation>
    <scope>NUCLEOTIDE SEQUENCE [LARGE SCALE GENOMIC DNA]</scope>
    <source>
        <strain evidence="1 2">Q10-2</strain>
    </source>
</reference>
<proteinExistence type="predicted"/>
<gene>
    <name evidence="1" type="ORF">ISU02_17730</name>
</gene>
<accession>A0ABR9ZWV2</accession>
<keyword evidence="2" id="KW-1185">Reference proteome</keyword>
<protein>
    <submittedName>
        <fullName evidence="1">Uncharacterized protein</fullName>
    </submittedName>
</protein>